<dbReference type="InterPro" id="IPR001086">
    <property type="entry name" value="Preph_deHydtase"/>
</dbReference>
<evidence type="ECO:0000313" key="11">
    <source>
        <dbReference type="EMBL" id="CAD8417551.1"/>
    </source>
</evidence>
<keyword evidence="1" id="KW-0028">Amino-acid biosynthesis</keyword>
<dbReference type="Pfam" id="PF00800">
    <property type="entry name" value="PDT"/>
    <property type="match status" value="1"/>
</dbReference>
<dbReference type="AlphaFoldDB" id="A0A7S0CAL8"/>
<feature type="domain" description="ACT" evidence="10">
    <location>
        <begin position="277"/>
        <end position="377"/>
    </location>
</feature>
<evidence type="ECO:0000259" key="10">
    <source>
        <dbReference type="PROSITE" id="PS51671"/>
    </source>
</evidence>
<evidence type="ECO:0008006" key="12">
    <source>
        <dbReference type="Google" id="ProtNLM"/>
    </source>
</evidence>
<keyword evidence="7" id="KW-0175">Coiled coil</keyword>
<dbReference type="PANTHER" id="PTHR21022">
    <property type="entry name" value="PREPHENATE DEHYDRATASE P PROTEIN"/>
    <property type="match status" value="1"/>
</dbReference>
<dbReference type="Pfam" id="PF02153">
    <property type="entry name" value="PDH_N"/>
    <property type="match status" value="1"/>
</dbReference>
<dbReference type="GO" id="GO:0004665">
    <property type="term" value="F:prephenate dehydrogenase (NADP+) activity"/>
    <property type="evidence" value="ECO:0007669"/>
    <property type="project" value="InterPro"/>
</dbReference>
<dbReference type="InterPro" id="IPR036291">
    <property type="entry name" value="NAD(P)-bd_dom_sf"/>
</dbReference>
<feature type="domain" description="Prephenate dehydratase" evidence="8">
    <location>
        <begin position="70"/>
        <end position="261"/>
    </location>
</feature>
<dbReference type="InterPro" id="IPR046826">
    <property type="entry name" value="PDH_N"/>
</dbReference>
<dbReference type="SUPFAM" id="SSF53850">
    <property type="entry name" value="Periplasmic binding protein-like II"/>
    <property type="match status" value="1"/>
</dbReference>
<organism evidence="11">
    <name type="scientific">Proboscia inermis</name>
    <dbReference type="NCBI Taxonomy" id="420281"/>
    <lineage>
        <taxon>Eukaryota</taxon>
        <taxon>Sar</taxon>
        <taxon>Stramenopiles</taxon>
        <taxon>Ochrophyta</taxon>
        <taxon>Bacillariophyta</taxon>
        <taxon>Coscinodiscophyceae</taxon>
        <taxon>Rhizosoleniophycidae</taxon>
        <taxon>Rhizosoleniales</taxon>
        <taxon>Rhizosoleniaceae</taxon>
        <taxon>Proboscia</taxon>
    </lineage>
</organism>
<dbReference type="PROSITE" id="PS51176">
    <property type="entry name" value="PDH_ADH"/>
    <property type="match status" value="1"/>
</dbReference>
<keyword evidence="3" id="KW-0057">Aromatic amino acid biosynthesis</keyword>
<accession>A0A7S0CAL8</accession>
<dbReference type="SUPFAM" id="SSF55021">
    <property type="entry name" value="ACT-like"/>
    <property type="match status" value="1"/>
</dbReference>
<reference evidence="11" key="1">
    <citation type="submission" date="2021-01" db="EMBL/GenBank/DDBJ databases">
        <authorList>
            <person name="Corre E."/>
            <person name="Pelletier E."/>
            <person name="Niang G."/>
            <person name="Scheremetjew M."/>
            <person name="Finn R."/>
            <person name="Kale V."/>
            <person name="Holt S."/>
            <person name="Cochrane G."/>
            <person name="Meng A."/>
            <person name="Brown T."/>
            <person name="Cohen L."/>
        </authorList>
    </citation>
    <scope>NUCLEOTIDE SEQUENCE</scope>
    <source>
        <strain evidence="11">CCAP1064/1</strain>
    </source>
</reference>
<dbReference type="GO" id="GO:0005737">
    <property type="term" value="C:cytoplasm"/>
    <property type="evidence" value="ECO:0007669"/>
    <property type="project" value="TreeGrafter"/>
</dbReference>
<dbReference type="PROSITE" id="PS51671">
    <property type="entry name" value="ACT"/>
    <property type="match status" value="1"/>
</dbReference>
<dbReference type="GO" id="GO:0009094">
    <property type="term" value="P:L-phenylalanine biosynthetic process"/>
    <property type="evidence" value="ECO:0007669"/>
    <property type="project" value="UniProtKB-KW"/>
</dbReference>
<dbReference type="Gene3D" id="3.30.70.260">
    <property type="match status" value="1"/>
</dbReference>
<dbReference type="InterPro" id="IPR018528">
    <property type="entry name" value="Preph_deHydtase_CS"/>
</dbReference>
<keyword evidence="4" id="KW-0584">Phenylalanine biosynthesis</keyword>
<dbReference type="PROSITE" id="PS51171">
    <property type="entry name" value="PREPHENATE_DEHYDR_3"/>
    <property type="match status" value="1"/>
</dbReference>
<dbReference type="EMBL" id="HBEL01029453">
    <property type="protein sequence ID" value="CAD8417551.1"/>
    <property type="molecule type" value="Transcribed_RNA"/>
</dbReference>
<dbReference type="GO" id="GO:0070403">
    <property type="term" value="F:NAD+ binding"/>
    <property type="evidence" value="ECO:0007669"/>
    <property type="project" value="InterPro"/>
</dbReference>
<evidence type="ECO:0000256" key="1">
    <source>
        <dbReference type="ARBA" id="ARBA00022605"/>
    </source>
</evidence>
<dbReference type="Gene3D" id="3.40.190.10">
    <property type="entry name" value="Periplasmic binding protein-like II"/>
    <property type="match status" value="2"/>
</dbReference>
<sequence length="725" mass="79978">MIKANLGPRSRKALSRKLMQSLLISASIVLHFCSQPIAAGRRTGDSINASNLMHNTNKKGGSIPSDVPIRVAYQGEPGAYSEKSTRELLGANVIAVGYPNFEACYRAVTAMECDYACVPVENSLGGSIHENYDLMLRYDLTIVAEHDFRVRHCFLVKPGMKREDVKYAISHSQALAQCDGYLRGLGITPVPTYDTAGSAKMIANTFNGVTDGARALPGKCTPENTAAIASDLAGEIFGLDSLDKGIEDDDSNFTRFLLLGRKGVVEHLTKKISSKTSVVFTLPDSAGALYKALACFSLRDIDFSKIESRPTSASLLHFLKFRSQIGGRTALSRSKSPRFRYCFYLDFLASELDESAQNALHHLREQADFCRVLGSYPEKSKLVGPVLAASERLKSVTDTSRDQLSVHGDEETSGSKLKIGIIGFGEFGLFLAKKLVTTNAVSCIDPVDKVREASKIGVKYYATYDMVQFLQELDVVIISVPMIEFEEIVSSLPKSCLHGKLIVEVCPMSSHPKSILMKYLPPDADIICSNPMFGPTSSSSSWDGLPFVYEKARVADNRRAEQFLSIFSNARCKMVELSAEQHDSSTADAEFITHLTGRLLDCDLLPPTPVTSKEYAALLDVADMTSADTFDLFYGMYKYNKNSKKYLNKMRENLALLERQLAAKEAYIAAKSEMQSNERQRLIAECRSLLQEVSKSSALHTPKEQLQPPDETKLIQPIVTEQLLK</sequence>
<evidence type="ECO:0000259" key="8">
    <source>
        <dbReference type="PROSITE" id="PS51171"/>
    </source>
</evidence>
<dbReference type="CDD" id="cd04905">
    <property type="entry name" value="ACT_CM-PDT"/>
    <property type="match status" value="1"/>
</dbReference>
<dbReference type="CDD" id="cd13631">
    <property type="entry name" value="PBP2_Ct-PDT_like"/>
    <property type="match status" value="1"/>
</dbReference>
<name>A0A7S0CAL8_9STRA</name>
<dbReference type="GO" id="GO:0004664">
    <property type="term" value="F:prephenate dehydratase activity"/>
    <property type="evidence" value="ECO:0007669"/>
    <property type="project" value="InterPro"/>
</dbReference>
<comment type="pathway">
    <text evidence="6">Amino-acid biosynthesis.</text>
</comment>
<dbReference type="GO" id="GO:0008977">
    <property type="term" value="F:prephenate dehydrogenase (NAD+) activity"/>
    <property type="evidence" value="ECO:0007669"/>
    <property type="project" value="InterPro"/>
</dbReference>
<feature type="coiled-coil region" evidence="7">
    <location>
        <begin position="640"/>
        <end position="667"/>
    </location>
</feature>
<dbReference type="GO" id="GO:0006571">
    <property type="term" value="P:tyrosine biosynthetic process"/>
    <property type="evidence" value="ECO:0007669"/>
    <property type="project" value="InterPro"/>
</dbReference>
<dbReference type="PANTHER" id="PTHR21022:SF19">
    <property type="entry name" value="PREPHENATE DEHYDRATASE-RELATED"/>
    <property type="match status" value="1"/>
</dbReference>
<evidence type="ECO:0000256" key="3">
    <source>
        <dbReference type="ARBA" id="ARBA00023141"/>
    </source>
</evidence>
<keyword evidence="5" id="KW-0456">Lyase</keyword>
<evidence type="ECO:0000256" key="7">
    <source>
        <dbReference type="SAM" id="Coils"/>
    </source>
</evidence>
<dbReference type="InterPro" id="IPR045865">
    <property type="entry name" value="ACT-like_dom_sf"/>
</dbReference>
<evidence type="ECO:0000256" key="5">
    <source>
        <dbReference type="ARBA" id="ARBA00023239"/>
    </source>
</evidence>
<feature type="domain" description="Prephenate/arogenate dehydrogenase" evidence="9">
    <location>
        <begin position="417"/>
        <end position="691"/>
    </location>
</feature>
<evidence type="ECO:0000256" key="4">
    <source>
        <dbReference type="ARBA" id="ARBA00023222"/>
    </source>
</evidence>
<dbReference type="InterPro" id="IPR002912">
    <property type="entry name" value="ACT_dom"/>
</dbReference>
<keyword evidence="2" id="KW-0560">Oxidoreductase</keyword>
<dbReference type="Pfam" id="PF26213">
    <property type="entry name" value="TYRAAT1_C"/>
    <property type="match status" value="1"/>
</dbReference>
<dbReference type="SUPFAM" id="SSF51735">
    <property type="entry name" value="NAD(P)-binding Rossmann-fold domains"/>
    <property type="match status" value="1"/>
</dbReference>
<dbReference type="Gene3D" id="3.40.50.720">
    <property type="entry name" value="NAD(P)-binding Rossmann-like Domain"/>
    <property type="match status" value="1"/>
</dbReference>
<evidence type="ECO:0000256" key="2">
    <source>
        <dbReference type="ARBA" id="ARBA00023002"/>
    </source>
</evidence>
<dbReference type="InterPro" id="IPR003099">
    <property type="entry name" value="Prephen_DH"/>
</dbReference>
<protein>
    <recommendedName>
        <fullName evidence="12">Prephenate dehydratase</fullName>
    </recommendedName>
</protein>
<evidence type="ECO:0000256" key="6">
    <source>
        <dbReference type="ARBA" id="ARBA00029440"/>
    </source>
</evidence>
<dbReference type="PROSITE" id="PS00857">
    <property type="entry name" value="PREPHENATE_DEHYDR_1"/>
    <property type="match status" value="1"/>
</dbReference>
<gene>
    <name evidence="11" type="ORF">PINE0816_LOCUS13686</name>
</gene>
<dbReference type="InterPro" id="IPR059064">
    <property type="entry name" value="TYRAAT2_C"/>
</dbReference>
<evidence type="ECO:0000259" key="9">
    <source>
        <dbReference type="PROSITE" id="PS51176"/>
    </source>
</evidence>
<proteinExistence type="predicted"/>